<comment type="caution">
    <text evidence="1">The sequence shown here is derived from an EMBL/GenBank/DDBJ whole genome shotgun (WGS) entry which is preliminary data.</text>
</comment>
<evidence type="ECO:0000313" key="1">
    <source>
        <dbReference type="EMBL" id="CAE7587083.1"/>
    </source>
</evidence>
<proteinExistence type="predicted"/>
<dbReference type="OrthoDB" id="10070943at2759"/>
<accession>A0A812UMB5</accession>
<organism evidence="1 2">
    <name type="scientific">Symbiodinium natans</name>
    <dbReference type="NCBI Taxonomy" id="878477"/>
    <lineage>
        <taxon>Eukaryota</taxon>
        <taxon>Sar</taxon>
        <taxon>Alveolata</taxon>
        <taxon>Dinophyceae</taxon>
        <taxon>Suessiales</taxon>
        <taxon>Symbiodiniaceae</taxon>
        <taxon>Symbiodinium</taxon>
    </lineage>
</organism>
<evidence type="ECO:0000313" key="2">
    <source>
        <dbReference type="Proteomes" id="UP000604046"/>
    </source>
</evidence>
<name>A0A812UMB5_9DINO</name>
<keyword evidence="2" id="KW-1185">Reference proteome</keyword>
<sequence length="102" mass="10831">MKGQPVVLKVAAGKHGDFQISTKVVNILRFTASSHPDAGLAPFDALVVKPGMSTLMAGPESMMEAEVTVSHGLRDARKWLVSNGKLIITGPIFEISCVRAAE</sequence>
<protein>
    <submittedName>
        <fullName evidence="1">Uncharacterized protein</fullName>
    </submittedName>
</protein>
<dbReference type="EMBL" id="CAJNDS010002757">
    <property type="protein sequence ID" value="CAE7587083.1"/>
    <property type="molecule type" value="Genomic_DNA"/>
</dbReference>
<dbReference type="AlphaFoldDB" id="A0A812UMB5"/>
<reference evidence="1" key="1">
    <citation type="submission" date="2021-02" db="EMBL/GenBank/DDBJ databases">
        <authorList>
            <person name="Dougan E. K."/>
            <person name="Rhodes N."/>
            <person name="Thang M."/>
            <person name="Chan C."/>
        </authorList>
    </citation>
    <scope>NUCLEOTIDE SEQUENCE</scope>
</reference>
<dbReference type="Proteomes" id="UP000604046">
    <property type="component" value="Unassembled WGS sequence"/>
</dbReference>
<gene>
    <name evidence="1" type="ORF">SNAT2548_LOCUS33467</name>
</gene>